<comment type="caution">
    <text evidence="2">The sequence shown here is derived from an EMBL/GenBank/DDBJ whole genome shotgun (WGS) entry which is preliminary data.</text>
</comment>
<evidence type="ECO:0000313" key="2">
    <source>
        <dbReference type="EMBL" id="GAA3849203.1"/>
    </source>
</evidence>
<evidence type="ECO:0008006" key="4">
    <source>
        <dbReference type="Google" id="ProtNLM"/>
    </source>
</evidence>
<organism evidence="2 3">
    <name type="scientific">Amycolatopsis tucumanensis</name>
    <dbReference type="NCBI Taxonomy" id="401106"/>
    <lineage>
        <taxon>Bacteria</taxon>
        <taxon>Bacillati</taxon>
        <taxon>Actinomycetota</taxon>
        <taxon>Actinomycetes</taxon>
        <taxon>Pseudonocardiales</taxon>
        <taxon>Pseudonocardiaceae</taxon>
        <taxon>Amycolatopsis</taxon>
    </lineage>
</organism>
<evidence type="ECO:0000313" key="3">
    <source>
        <dbReference type="Proteomes" id="UP001501624"/>
    </source>
</evidence>
<accession>A0ABP7JN21</accession>
<dbReference type="Proteomes" id="UP001501624">
    <property type="component" value="Unassembled WGS sequence"/>
</dbReference>
<proteinExistence type="predicted"/>
<reference evidence="3" key="1">
    <citation type="journal article" date="2019" name="Int. J. Syst. Evol. Microbiol.">
        <title>The Global Catalogue of Microorganisms (GCM) 10K type strain sequencing project: providing services to taxonomists for standard genome sequencing and annotation.</title>
        <authorList>
            <consortium name="The Broad Institute Genomics Platform"/>
            <consortium name="The Broad Institute Genome Sequencing Center for Infectious Disease"/>
            <person name="Wu L."/>
            <person name="Ma J."/>
        </authorList>
    </citation>
    <scope>NUCLEOTIDE SEQUENCE [LARGE SCALE GENOMIC DNA]</scope>
    <source>
        <strain evidence="3">JCM 17017</strain>
    </source>
</reference>
<feature type="compositionally biased region" description="Low complexity" evidence="1">
    <location>
        <begin position="64"/>
        <end position="74"/>
    </location>
</feature>
<sequence length="105" mass="10806">MARRAGAESSVRGGVPRFAAWCCAVVGWVVSPEGYGPWTAAASRRKEGGRVGAAYRGPVGRCRGAGAADRAPGAEVPGRAERPEAPLPLAVPRASCTLYTTGVRL</sequence>
<feature type="region of interest" description="Disordered" evidence="1">
    <location>
        <begin position="64"/>
        <end position="84"/>
    </location>
</feature>
<protein>
    <recommendedName>
        <fullName evidence="4">Secreted protein</fullName>
    </recommendedName>
</protein>
<keyword evidence="3" id="KW-1185">Reference proteome</keyword>
<dbReference type="EMBL" id="BAABCM010000018">
    <property type="protein sequence ID" value="GAA3849203.1"/>
    <property type="molecule type" value="Genomic_DNA"/>
</dbReference>
<gene>
    <name evidence="2" type="ORF">GCM10022380_79210</name>
</gene>
<name>A0ABP7JN21_9PSEU</name>
<evidence type="ECO:0000256" key="1">
    <source>
        <dbReference type="SAM" id="MobiDB-lite"/>
    </source>
</evidence>